<dbReference type="Proteomes" id="UP000238312">
    <property type="component" value="Unassembled WGS sequence"/>
</dbReference>
<dbReference type="OrthoDB" id="3748385at2"/>
<dbReference type="EMBL" id="PVNG01000004">
    <property type="protein sequence ID" value="PRX67596.1"/>
    <property type="molecule type" value="Genomic_DNA"/>
</dbReference>
<dbReference type="InterPro" id="IPR050267">
    <property type="entry name" value="Anti-sigma-factor_SerPK"/>
</dbReference>
<name>A0A2T0N5G1_9ACTN</name>
<protein>
    <submittedName>
        <fullName evidence="3">Anti-sigma regulatory factor (Ser/Thr protein kinase)</fullName>
    </submittedName>
</protein>
<keyword evidence="1" id="KW-0723">Serine/threonine-protein kinase</keyword>
<dbReference type="InterPro" id="IPR036890">
    <property type="entry name" value="HATPase_C_sf"/>
</dbReference>
<dbReference type="RefSeq" id="WP_106237793.1">
    <property type="nucleotide sequence ID" value="NZ_PVNG01000004.1"/>
</dbReference>
<keyword evidence="3" id="KW-0418">Kinase</keyword>
<dbReference type="GO" id="GO:0004674">
    <property type="term" value="F:protein serine/threonine kinase activity"/>
    <property type="evidence" value="ECO:0007669"/>
    <property type="project" value="UniProtKB-KW"/>
</dbReference>
<evidence type="ECO:0000259" key="2">
    <source>
        <dbReference type="Pfam" id="PF13581"/>
    </source>
</evidence>
<reference evidence="3 4" key="1">
    <citation type="submission" date="2018-03" db="EMBL/GenBank/DDBJ databases">
        <title>Genomic Encyclopedia of Type Strains, Phase III (KMG-III): the genomes of soil and plant-associated and newly described type strains.</title>
        <authorList>
            <person name="Whitman W."/>
        </authorList>
    </citation>
    <scope>NUCLEOTIDE SEQUENCE [LARGE SCALE GENOMIC DNA]</scope>
    <source>
        <strain evidence="3 4">CGMCC 4.7104</strain>
    </source>
</reference>
<feature type="domain" description="Histidine kinase/HSP90-like ATPase" evidence="2">
    <location>
        <begin position="22"/>
        <end position="130"/>
    </location>
</feature>
<dbReference type="Gene3D" id="3.30.565.10">
    <property type="entry name" value="Histidine kinase-like ATPase, C-terminal domain"/>
    <property type="match status" value="1"/>
</dbReference>
<organism evidence="3 4">
    <name type="scientific">Nonomuraea fuscirosea</name>
    <dbReference type="NCBI Taxonomy" id="1291556"/>
    <lineage>
        <taxon>Bacteria</taxon>
        <taxon>Bacillati</taxon>
        <taxon>Actinomycetota</taxon>
        <taxon>Actinomycetes</taxon>
        <taxon>Streptosporangiales</taxon>
        <taxon>Streptosporangiaceae</taxon>
        <taxon>Nonomuraea</taxon>
    </lineage>
</organism>
<dbReference type="PANTHER" id="PTHR35526:SF3">
    <property type="entry name" value="ANTI-SIGMA-F FACTOR RSBW"/>
    <property type="match status" value="1"/>
</dbReference>
<dbReference type="Pfam" id="PF13581">
    <property type="entry name" value="HATPase_c_2"/>
    <property type="match status" value="1"/>
</dbReference>
<gene>
    <name evidence="3" type="ORF">B0I32_104353</name>
</gene>
<sequence length="139" mass="15157">MFTPLPDSLAGHGVTWPISLDLPRLRDLVCHHARQAGLSPQRAGDLALAANEAVTNVLDHAGGRGWVRIWADDGFLNVEVVDLAGRLAPGARLDEPPQAGPRGYGLWVMRSLCDEFAITQQSGSSQVRLRMRRPTARRS</sequence>
<dbReference type="CDD" id="cd16936">
    <property type="entry name" value="HATPase_RsbW-like"/>
    <property type="match status" value="1"/>
</dbReference>
<proteinExistence type="predicted"/>
<dbReference type="SUPFAM" id="SSF55874">
    <property type="entry name" value="ATPase domain of HSP90 chaperone/DNA topoisomerase II/histidine kinase"/>
    <property type="match status" value="1"/>
</dbReference>
<dbReference type="PANTHER" id="PTHR35526">
    <property type="entry name" value="ANTI-SIGMA-F FACTOR RSBW-RELATED"/>
    <property type="match status" value="1"/>
</dbReference>
<comment type="caution">
    <text evidence="3">The sequence shown here is derived from an EMBL/GenBank/DDBJ whole genome shotgun (WGS) entry which is preliminary data.</text>
</comment>
<keyword evidence="4" id="KW-1185">Reference proteome</keyword>
<dbReference type="InterPro" id="IPR003594">
    <property type="entry name" value="HATPase_dom"/>
</dbReference>
<keyword evidence="3" id="KW-0808">Transferase</keyword>
<evidence type="ECO:0000313" key="3">
    <source>
        <dbReference type="EMBL" id="PRX67596.1"/>
    </source>
</evidence>
<dbReference type="AlphaFoldDB" id="A0A2T0N5G1"/>
<accession>A0A2T0N5G1</accession>
<evidence type="ECO:0000313" key="4">
    <source>
        <dbReference type="Proteomes" id="UP000238312"/>
    </source>
</evidence>
<evidence type="ECO:0000256" key="1">
    <source>
        <dbReference type="ARBA" id="ARBA00022527"/>
    </source>
</evidence>